<dbReference type="EC" id="4.2.1.33" evidence="6"/>
<evidence type="ECO:0000256" key="5">
    <source>
        <dbReference type="ARBA" id="ARBA00011271"/>
    </source>
</evidence>
<evidence type="ECO:0000256" key="2">
    <source>
        <dbReference type="ARBA" id="ARBA00002695"/>
    </source>
</evidence>
<evidence type="ECO:0000256" key="1">
    <source>
        <dbReference type="ARBA" id="ARBA00000491"/>
    </source>
</evidence>
<name>A0A5E4Y2X1_9BURK</name>
<dbReference type="Pfam" id="PF00694">
    <property type="entry name" value="Aconitase_C"/>
    <property type="match status" value="1"/>
</dbReference>
<comment type="subunit">
    <text evidence="5">Heterodimer of LeuC and LeuD.</text>
</comment>
<dbReference type="AlphaFoldDB" id="A0A5E4Y2X1"/>
<organism evidence="9 10">
    <name type="scientific">Pandoraea horticolens</name>
    <dbReference type="NCBI Taxonomy" id="2508298"/>
    <lineage>
        <taxon>Bacteria</taxon>
        <taxon>Pseudomonadati</taxon>
        <taxon>Pseudomonadota</taxon>
        <taxon>Betaproteobacteria</taxon>
        <taxon>Burkholderiales</taxon>
        <taxon>Burkholderiaceae</taxon>
        <taxon>Pandoraea</taxon>
    </lineage>
</organism>
<dbReference type="PANTHER" id="PTHR43345">
    <property type="entry name" value="3-ISOPROPYLMALATE DEHYDRATASE SMALL SUBUNIT 2-RELATED-RELATED"/>
    <property type="match status" value="1"/>
</dbReference>
<dbReference type="CDD" id="cd01577">
    <property type="entry name" value="IPMI_Swivel"/>
    <property type="match status" value="1"/>
</dbReference>
<evidence type="ECO:0000256" key="3">
    <source>
        <dbReference type="ARBA" id="ARBA00004729"/>
    </source>
</evidence>
<dbReference type="SUPFAM" id="SSF52016">
    <property type="entry name" value="LeuD/IlvD-like"/>
    <property type="match status" value="1"/>
</dbReference>
<reference evidence="9 10" key="1">
    <citation type="submission" date="2019-08" db="EMBL/GenBank/DDBJ databases">
        <authorList>
            <person name="Peeters C."/>
        </authorList>
    </citation>
    <scope>NUCLEOTIDE SEQUENCE [LARGE SCALE GENOMIC DNA]</scope>
    <source>
        <strain evidence="9 10">LMG 31112</strain>
    </source>
</reference>
<dbReference type="InterPro" id="IPR011827">
    <property type="entry name" value="LeuD_type2/HacB/DmdB"/>
</dbReference>
<comment type="catalytic activity">
    <reaction evidence="1">
        <text>(2R,3S)-3-isopropylmalate = (2S)-2-isopropylmalate</text>
        <dbReference type="Rhea" id="RHEA:32287"/>
        <dbReference type="ChEBI" id="CHEBI:1178"/>
        <dbReference type="ChEBI" id="CHEBI:35121"/>
        <dbReference type="EC" id="4.2.1.33"/>
    </reaction>
</comment>
<gene>
    <name evidence="9" type="ORF">PHO31112_04252</name>
</gene>
<comment type="function">
    <text evidence="2">Catalyzes the isomerization between 2-isopropylmalate and 3-isopropylmalate, via the formation of 2-isopropylmaleate.</text>
</comment>
<dbReference type="Proteomes" id="UP000343317">
    <property type="component" value="Unassembled WGS sequence"/>
</dbReference>
<dbReference type="InterPro" id="IPR050075">
    <property type="entry name" value="LeuD"/>
</dbReference>
<dbReference type="InterPro" id="IPR033940">
    <property type="entry name" value="IPMI_Swivel"/>
</dbReference>
<evidence type="ECO:0000256" key="6">
    <source>
        <dbReference type="ARBA" id="ARBA00011998"/>
    </source>
</evidence>
<dbReference type="InterPro" id="IPR000573">
    <property type="entry name" value="AconitaseA/IPMdHydase_ssu_swvl"/>
</dbReference>
<evidence type="ECO:0000313" key="9">
    <source>
        <dbReference type="EMBL" id="VVE43031.1"/>
    </source>
</evidence>
<dbReference type="PANTHER" id="PTHR43345:SF2">
    <property type="entry name" value="3-ISOPROPYLMALATE DEHYDRATASE SMALL SUBUNIT 1"/>
    <property type="match status" value="1"/>
</dbReference>
<comment type="pathway">
    <text evidence="3">Amino-acid biosynthesis; L-leucine biosynthesis; L-leucine from 3-methyl-2-oxobutanoate: step 2/4.</text>
</comment>
<feature type="domain" description="Aconitase A/isopropylmalate dehydratase small subunit swivel" evidence="8">
    <location>
        <begin position="62"/>
        <end position="115"/>
    </location>
</feature>
<dbReference type="GO" id="GO:0003861">
    <property type="term" value="F:3-isopropylmalate dehydratase activity"/>
    <property type="evidence" value="ECO:0007669"/>
    <property type="project" value="UniProtKB-EC"/>
</dbReference>
<accession>A0A5E4Y2X1</accession>
<evidence type="ECO:0000256" key="4">
    <source>
        <dbReference type="ARBA" id="ARBA00009869"/>
    </source>
</evidence>
<protein>
    <recommendedName>
        <fullName evidence="6">3-isopropylmalate dehydratase</fullName>
        <ecNumber evidence="6">4.2.1.33</ecNumber>
    </recommendedName>
</protein>
<comment type="similarity">
    <text evidence="4">Belongs to the LeuD family. LeuD type 2 subfamily.</text>
</comment>
<keyword evidence="7" id="KW-0456">Lyase</keyword>
<dbReference type="InterPro" id="IPR015928">
    <property type="entry name" value="Aconitase/3IPM_dehydase_swvl"/>
</dbReference>
<dbReference type="Gene3D" id="3.20.19.10">
    <property type="entry name" value="Aconitase, domain 4"/>
    <property type="match status" value="1"/>
</dbReference>
<evidence type="ECO:0000313" key="10">
    <source>
        <dbReference type="Proteomes" id="UP000343317"/>
    </source>
</evidence>
<dbReference type="EMBL" id="CABPSM010000015">
    <property type="protein sequence ID" value="VVE43031.1"/>
    <property type="molecule type" value="Genomic_DNA"/>
</dbReference>
<evidence type="ECO:0000256" key="7">
    <source>
        <dbReference type="ARBA" id="ARBA00023239"/>
    </source>
</evidence>
<proteinExistence type="inferred from homology"/>
<keyword evidence="10" id="KW-1185">Reference proteome</keyword>
<dbReference type="RefSeq" id="WP_150622733.1">
    <property type="nucleotide sequence ID" value="NZ_CABPSM010000015.1"/>
</dbReference>
<evidence type="ECO:0000259" key="8">
    <source>
        <dbReference type="Pfam" id="PF00694"/>
    </source>
</evidence>
<sequence length="182" mass="19308">MTTPTTTVDPRSTSHRAWVVGADIDTDALAPGAYMKFGIDEIARHCLHRVRPEFAASVQAGDVLVAGPNFGIGSSREQAAAALVYLGVRAVIAPSFNGLYFRNAFNVGLLLLTCADAHRVAEGEALRLSPREGFVERANGSRLACETVPGFLLDMVDAGGLLNLLKQRRMAPHATSNGVSSC</sequence>
<dbReference type="NCBIfam" id="TIGR02087">
    <property type="entry name" value="LEUD_arch"/>
    <property type="match status" value="1"/>
</dbReference>